<feature type="transmembrane region" description="Helical" evidence="1">
    <location>
        <begin position="100"/>
        <end position="131"/>
    </location>
</feature>
<evidence type="ECO:0008006" key="4">
    <source>
        <dbReference type="Google" id="ProtNLM"/>
    </source>
</evidence>
<reference evidence="2 3" key="1">
    <citation type="submission" date="2021-04" db="EMBL/GenBank/DDBJ databases">
        <title>Molecular and phenotypic characterization and identification of bacterial isolates recovered from the Anatolian ground squirrels (Spermophilus xanthoprymnus) and which have the potential to form a new species in the Campylobacter genus.</title>
        <authorList>
            <person name="Aydin F."/>
            <person name="Abay S."/>
            <person name="Kayman T."/>
            <person name="Karakaya E."/>
            <person name="Mustak H.K."/>
            <person name="Mustak I.B."/>
            <person name="Bilgin N."/>
            <person name="Duzler A."/>
            <person name="Sahin O."/>
            <person name="Guran O."/>
            <person name="Saticioglu I.B."/>
        </authorList>
    </citation>
    <scope>NUCLEOTIDE SEQUENCE [LARGE SCALE GENOMIC DNA]</scope>
    <source>
        <strain evidence="3">faydin-G24</strain>
    </source>
</reference>
<organism evidence="2 3">
    <name type="scientific">Campylobacter anatolicus</name>
    <dbReference type="NCBI Taxonomy" id="2829105"/>
    <lineage>
        <taxon>Bacteria</taxon>
        <taxon>Pseudomonadati</taxon>
        <taxon>Campylobacterota</taxon>
        <taxon>Epsilonproteobacteria</taxon>
        <taxon>Campylobacterales</taxon>
        <taxon>Campylobacteraceae</taxon>
        <taxon>Campylobacter</taxon>
    </lineage>
</organism>
<name>A0ABS5HFV4_9BACT</name>
<dbReference type="Proteomes" id="UP000682951">
    <property type="component" value="Unassembled WGS sequence"/>
</dbReference>
<feature type="transmembrane region" description="Helical" evidence="1">
    <location>
        <begin position="64"/>
        <end position="79"/>
    </location>
</feature>
<feature type="transmembrane region" description="Helical" evidence="1">
    <location>
        <begin position="168"/>
        <end position="185"/>
    </location>
</feature>
<protein>
    <recommendedName>
        <fullName evidence="4">ABC transporter permease</fullName>
    </recommendedName>
</protein>
<feature type="transmembrane region" description="Helical" evidence="1">
    <location>
        <begin position="137"/>
        <end position="156"/>
    </location>
</feature>
<accession>A0ABS5HFV4</accession>
<evidence type="ECO:0000313" key="2">
    <source>
        <dbReference type="EMBL" id="MBR8463159.1"/>
    </source>
</evidence>
<evidence type="ECO:0000313" key="3">
    <source>
        <dbReference type="Proteomes" id="UP000682951"/>
    </source>
</evidence>
<keyword evidence="1" id="KW-0812">Transmembrane</keyword>
<dbReference type="RefSeq" id="WP_212141398.1">
    <property type="nucleotide sequence ID" value="NZ_JAGSSW010000001.1"/>
</dbReference>
<proteinExistence type="predicted"/>
<keyword evidence="1" id="KW-0472">Membrane</keyword>
<comment type="caution">
    <text evidence="2">The sequence shown here is derived from an EMBL/GenBank/DDBJ whole genome shotgun (WGS) entry which is preliminary data.</text>
</comment>
<feature type="transmembrane region" description="Helical" evidence="1">
    <location>
        <begin position="12"/>
        <end position="32"/>
    </location>
</feature>
<gene>
    <name evidence="2" type="ORF">KDD93_01040</name>
</gene>
<feature type="transmembrane region" description="Helical" evidence="1">
    <location>
        <begin position="201"/>
        <end position="220"/>
    </location>
</feature>
<evidence type="ECO:0000256" key="1">
    <source>
        <dbReference type="SAM" id="Phobius"/>
    </source>
</evidence>
<sequence>MRHILLKEFYKFNLAFWLFVAMIAFCCAWVYFEIVGGFNKFGTMMYSLQVIYNKQFTYNHLDELNLAFGVIIGIMSMFFERQNGRIRVQLAFPHSYTKNVLTITLVPLIFLLVIFATEIAVIFCIFSKFFQPELRDALISTLIYSCIFSTALFLLSQSVMIEPSLKRIIASIASGVAILFLYFKINPDVGHSSLYYLNSNLWIYALICWVFCLSLLVLSLQNYKKGYIK</sequence>
<keyword evidence="3" id="KW-1185">Reference proteome</keyword>
<keyword evidence="1" id="KW-1133">Transmembrane helix</keyword>
<dbReference type="EMBL" id="JAGSSW010000001">
    <property type="protein sequence ID" value="MBR8463159.1"/>
    <property type="molecule type" value="Genomic_DNA"/>
</dbReference>